<gene>
    <name evidence="1" type="ORF">O6P43_021086</name>
</gene>
<reference evidence="1" key="1">
    <citation type="journal article" date="2023" name="Science">
        <title>Elucidation of the pathway for biosynthesis of saponin adjuvants from the soapbark tree.</title>
        <authorList>
            <person name="Reed J."/>
            <person name="Orme A."/>
            <person name="El-Demerdash A."/>
            <person name="Owen C."/>
            <person name="Martin L.B.B."/>
            <person name="Misra R.C."/>
            <person name="Kikuchi S."/>
            <person name="Rejzek M."/>
            <person name="Martin A.C."/>
            <person name="Harkess A."/>
            <person name="Leebens-Mack J."/>
            <person name="Louveau T."/>
            <person name="Stephenson M.J."/>
            <person name="Osbourn A."/>
        </authorList>
    </citation>
    <scope>NUCLEOTIDE SEQUENCE</scope>
    <source>
        <strain evidence="1">S10</strain>
    </source>
</reference>
<sequence length="70" mass="7843">MRSLLSHRRKRFCSGCAYNAKLYFVGGRSILLFDPYNNNNNQPQQQQCHTIDFPIGCGQSRIPPGGLGIS</sequence>
<dbReference type="KEGG" id="qsa:O6P43_021086"/>
<name>A0AAD7LNN2_QUISA</name>
<proteinExistence type="predicted"/>
<evidence type="ECO:0000313" key="2">
    <source>
        <dbReference type="Proteomes" id="UP001163823"/>
    </source>
</evidence>
<dbReference type="EMBL" id="JARAOO010000008">
    <property type="protein sequence ID" value="KAJ7960676.1"/>
    <property type="molecule type" value="Genomic_DNA"/>
</dbReference>
<dbReference type="Proteomes" id="UP001163823">
    <property type="component" value="Chromosome 8"/>
</dbReference>
<keyword evidence="2" id="KW-1185">Reference proteome</keyword>
<evidence type="ECO:0000313" key="1">
    <source>
        <dbReference type="EMBL" id="KAJ7960676.1"/>
    </source>
</evidence>
<dbReference type="AlphaFoldDB" id="A0AAD7LNN2"/>
<protein>
    <submittedName>
        <fullName evidence="1">Uncharacterized protein</fullName>
    </submittedName>
</protein>
<organism evidence="1 2">
    <name type="scientific">Quillaja saponaria</name>
    <name type="common">Soap bark tree</name>
    <dbReference type="NCBI Taxonomy" id="32244"/>
    <lineage>
        <taxon>Eukaryota</taxon>
        <taxon>Viridiplantae</taxon>
        <taxon>Streptophyta</taxon>
        <taxon>Embryophyta</taxon>
        <taxon>Tracheophyta</taxon>
        <taxon>Spermatophyta</taxon>
        <taxon>Magnoliopsida</taxon>
        <taxon>eudicotyledons</taxon>
        <taxon>Gunneridae</taxon>
        <taxon>Pentapetalae</taxon>
        <taxon>rosids</taxon>
        <taxon>fabids</taxon>
        <taxon>Fabales</taxon>
        <taxon>Quillajaceae</taxon>
        <taxon>Quillaja</taxon>
    </lineage>
</organism>
<accession>A0AAD7LNN2</accession>
<comment type="caution">
    <text evidence="1">The sequence shown here is derived from an EMBL/GenBank/DDBJ whole genome shotgun (WGS) entry which is preliminary data.</text>
</comment>